<dbReference type="CDD" id="cd03225">
    <property type="entry name" value="ABC_cobalt_CbiO_domain1"/>
    <property type="match status" value="1"/>
</dbReference>
<keyword evidence="2" id="KW-0813">Transport</keyword>
<keyword evidence="5 8" id="KW-0067">ATP-binding</keyword>
<dbReference type="GO" id="GO:0042626">
    <property type="term" value="F:ATPase-coupled transmembrane transporter activity"/>
    <property type="evidence" value="ECO:0007669"/>
    <property type="project" value="TreeGrafter"/>
</dbReference>
<evidence type="ECO:0000256" key="4">
    <source>
        <dbReference type="ARBA" id="ARBA00022741"/>
    </source>
</evidence>
<organism evidence="8 9">
    <name type="scientific">Lentilactobacillus kefiri</name>
    <name type="common">Lactobacillus kefiri</name>
    <dbReference type="NCBI Taxonomy" id="33962"/>
    <lineage>
        <taxon>Bacteria</taxon>
        <taxon>Bacillati</taxon>
        <taxon>Bacillota</taxon>
        <taxon>Bacilli</taxon>
        <taxon>Lactobacillales</taxon>
        <taxon>Lactobacillaceae</taxon>
        <taxon>Lentilactobacillus</taxon>
    </lineage>
</organism>
<keyword evidence="9" id="KW-1185">Reference proteome</keyword>
<evidence type="ECO:0000313" key="9">
    <source>
        <dbReference type="Proteomes" id="UP000321893"/>
    </source>
</evidence>
<dbReference type="EMBL" id="BJVK01000032">
    <property type="protein sequence ID" value="GEL29071.1"/>
    <property type="molecule type" value="Genomic_DNA"/>
</dbReference>
<dbReference type="PROSITE" id="PS50893">
    <property type="entry name" value="ABC_TRANSPORTER_2"/>
    <property type="match status" value="1"/>
</dbReference>
<dbReference type="GeneID" id="71567347"/>
<dbReference type="Gene3D" id="3.40.50.300">
    <property type="entry name" value="P-loop containing nucleotide triphosphate hydrolases"/>
    <property type="match status" value="1"/>
</dbReference>
<sequence>MPKIELHHLQFSYPEKSFNLAVENQVFADSMAAIVGQNGAGKSTIFKLLTGLLKATTGTIKVNGTELGELKPADRLKTIGITFQNPDDQLFNATVKREVEWSLSQISSDKAINSQRADQVLEKVGLTEKAEENPYDLSLSERKLLTVATVLAVDPAVYLFDEPMMSLDWPSKQMLTDIFHELSADGHQVITITHDMDWVAAEFSSVAVMEHGRIKFTGAPRELFGDRDLVQRVGLLPPKIMALTQMLGDPKTYLSPEDYQVKHQNM</sequence>
<gene>
    <name evidence="8" type="ORF">LKE01_18910</name>
</gene>
<evidence type="ECO:0000256" key="3">
    <source>
        <dbReference type="ARBA" id="ARBA00022475"/>
    </source>
</evidence>
<dbReference type="GO" id="GO:0043190">
    <property type="term" value="C:ATP-binding cassette (ABC) transporter complex"/>
    <property type="evidence" value="ECO:0007669"/>
    <property type="project" value="TreeGrafter"/>
</dbReference>
<protein>
    <submittedName>
        <fullName evidence="8">Energy-coupling factor ABC transporter ATP-binding protein</fullName>
    </submittedName>
</protein>
<dbReference type="InterPro" id="IPR027417">
    <property type="entry name" value="P-loop_NTPase"/>
</dbReference>
<keyword evidence="3" id="KW-1003">Cell membrane</keyword>
<dbReference type="InterPro" id="IPR050095">
    <property type="entry name" value="ECF_ABC_transporter_ATP-bd"/>
</dbReference>
<evidence type="ECO:0000313" key="8">
    <source>
        <dbReference type="EMBL" id="GEL29071.1"/>
    </source>
</evidence>
<dbReference type="SMART" id="SM00382">
    <property type="entry name" value="AAA"/>
    <property type="match status" value="1"/>
</dbReference>
<evidence type="ECO:0000256" key="5">
    <source>
        <dbReference type="ARBA" id="ARBA00022840"/>
    </source>
</evidence>
<dbReference type="Pfam" id="PF00005">
    <property type="entry name" value="ABC_tran"/>
    <property type="match status" value="1"/>
</dbReference>
<keyword evidence="4" id="KW-0547">Nucleotide-binding</keyword>
<reference evidence="8" key="1">
    <citation type="submission" date="2019-07" db="EMBL/GenBank/DDBJ databases">
        <title>Whole genome shotgun sequence of Lactobacillus kefiri NBRC 15888.</title>
        <authorList>
            <person name="Hosoyama A."/>
            <person name="Uohara A."/>
            <person name="Ohji S."/>
            <person name="Ichikawa N."/>
        </authorList>
    </citation>
    <scope>NUCLEOTIDE SEQUENCE [LARGE SCALE GENOMIC DNA]</scope>
    <source>
        <strain evidence="8">NBRC 15888</strain>
    </source>
</reference>
<evidence type="ECO:0000256" key="7">
    <source>
        <dbReference type="ARBA" id="ARBA00023136"/>
    </source>
</evidence>
<comment type="caution">
    <text evidence="8">The sequence shown here is derived from an EMBL/GenBank/DDBJ whole genome shotgun (WGS) entry which is preliminary data.</text>
</comment>
<proteinExistence type="inferred from homology"/>
<dbReference type="GO" id="GO:0016887">
    <property type="term" value="F:ATP hydrolysis activity"/>
    <property type="evidence" value="ECO:0007669"/>
    <property type="project" value="InterPro"/>
</dbReference>
<dbReference type="InterPro" id="IPR003439">
    <property type="entry name" value="ABC_transporter-like_ATP-bd"/>
</dbReference>
<accession>A0A511DW51</accession>
<dbReference type="SUPFAM" id="SSF52540">
    <property type="entry name" value="P-loop containing nucleoside triphosphate hydrolases"/>
    <property type="match status" value="1"/>
</dbReference>
<dbReference type="PANTHER" id="PTHR43553">
    <property type="entry name" value="HEAVY METAL TRANSPORTER"/>
    <property type="match status" value="1"/>
</dbReference>
<dbReference type="AlphaFoldDB" id="A0A511DW51"/>
<dbReference type="InterPro" id="IPR003593">
    <property type="entry name" value="AAA+_ATPase"/>
</dbReference>
<name>A0A511DW51_LENKE</name>
<dbReference type="GO" id="GO:0005524">
    <property type="term" value="F:ATP binding"/>
    <property type="evidence" value="ECO:0007669"/>
    <property type="project" value="UniProtKB-KW"/>
</dbReference>
<dbReference type="STRING" id="1423764.FC95_GL002017"/>
<evidence type="ECO:0000256" key="2">
    <source>
        <dbReference type="ARBA" id="ARBA00022448"/>
    </source>
</evidence>
<dbReference type="Proteomes" id="UP000321893">
    <property type="component" value="Unassembled WGS sequence"/>
</dbReference>
<dbReference type="InterPro" id="IPR015856">
    <property type="entry name" value="ABC_transpr_CbiO/EcfA_su"/>
</dbReference>
<evidence type="ECO:0000256" key="6">
    <source>
        <dbReference type="ARBA" id="ARBA00022967"/>
    </source>
</evidence>
<keyword evidence="7" id="KW-0472">Membrane</keyword>
<comment type="similarity">
    <text evidence="1">Belongs to the ABC transporter superfamily.</text>
</comment>
<dbReference type="RefSeq" id="WP_054769560.1">
    <property type="nucleotide sequence ID" value="NZ_BJVK01000032.1"/>
</dbReference>
<evidence type="ECO:0000256" key="1">
    <source>
        <dbReference type="ARBA" id="ARBA00005417"/>
    </source>
</evidence>
<keyword evidence="6" id="KW-1278">Translocase</keyword>
<dbReference type="OrthoDB" id="9784332at2"/>